<dbReference type="AlphaFoldDB" id="Q7MS92"/>
<organism evidence="2">
    <name type="scientific">Wolinella succinogenes (strain ATCC 29543 / DSM 1740 / CCUG 13145 / JCM 31913 / LMG 7466 / NCTC 11488 / FDC 602W)</name>
    <name type="common">Vibrio succinogenes</name>
    <dbReference type="NCBI Taxonomy" id="273121"/>
    <lineage>
        <taxon>Bacteria</taxon>
        <taxon>Pseudomonadati</taxon>
        <taxon>Campylobacterota</taxon>
        <taxon>Epsilonproteobacteria</taxon>
        <taxon>Campylobacterales</taxon>
        <taxon>Helicobacteraceae</taxon>
        <taxon>Wolinella</taxon>
    </lineage>
</organism>
<evidence type="ECO:0008006" key="3">
    <source>
        <dbReference type="Google" id="ProtNLM"/>
    </source>
</evidence>
<sequence length="121" mass="14086">MKETIGQRFKTAIEKKYGKFENKVIAQKYGMSEQAVIKFKRDDNLTKSMIEIANQEGINLNYLSNGIGEVFLDTTQECAKERVIGENDFKEILGEILSLDLHSKEYMYHKIKSELLSFKRR</sequence>
<dbReference type="HOGENOM" id="CLU_2037127_0_0_7"/>
<gene>
    <name evidence="1" type="ordered locus">WS0663</name>
</gene>
<dbReference type="RefSeq" id="WP_011138593.1">
    <property type="nucleotide sequence ID" value="NC_005090.1"/>
</dbReference>
<name>Q7MS92_WOLSU</name>
<dbReference type="Proteomes" id="UP000000422">
    <property type="component" value="Chromosome"/>
</dbReference>
<protein>
    <recommendedName>
        <fullName evidence="3">HTH cro/C1-type domain-containing protein</fullName>
    </recommendedName>
</protein>
<dbReference type="STRING" id="273121.WS0663"/>
<evidence type="ECO:0000313" key="1">
    <source>
        <dbReference type="EMBL" id="CAE09793.1"/>
    </source>
</evidence>
<dbReference type="KEGG" id="wsu:WS0663"/>
<reference evidence="1 2" key="1">
    <citation type="journal article" date="2003" name="Proc. Natl. Acad. Sci. U.S.A.">
        <title>Complete genome sequence and analysis of Wolinella succinogenes.</title>
        <authorList>
            <person name="Baar C."/>
            <person name="Eppinger M."/>
            <person name="Raddatz G."/>
            <person name="Simon JM."/>
            <person name="Lanz C."/>
            <person name="Klimmek O."/>
            <person name="Nandakumar R."/>
            <person name="Gross R."/>
            <person name="Rosinus A."/>
            <person name="Keller H."/>
            <person name="Jagtap P."/>
            <person name="Linke B."/>
            <person name="Meyer F."/>
            <person name="Lederer H."/>
            <person name="Schuster S.C."/>
        </authorList>
    </citation>
    <scope>NUCLEOTIDE SEQUENCE [LARGE SCALE GENOMIC DNA]</scope>
    <source>
        <strain evidence="2">ATCC 29543 / DSM 1740 / CCUG 13145 / JCM 31913 / LMG 7466 / NCTC 11488 / FDC 602W</strain>
    </source>
</reference>
<dbReference type="EMBL" id="BX571658">
    <property type="protein sequence ID" value="CAE09793.1"/>
    <property type="molecule type" value="Genomic_DNA"/>
</dbReference>
<accession>Q7MS92</accession>
<proteinExistence type="predicted"/>
<evidence type="ECO:0000313" key="2">
    <source>
        <dbReference type="Proteomes" id="UP000000422"/>
    </source>
</evidence>
<keyword evidence="2" id="KW-1185">Reference proteome</keyword>